<reference evidence="1" key="2">
    <citation type="submission" date="2021-04" db="EMBL/GenBank/DDBJ databases">
        <authorList>
            <person name="Gilroy R."/>
        </authorList>
    </citation>
    <scope>NUCLEOTIDE SEQUENCE</scope>
    <source>
        <strain evidence="1">2189</strain>
    </source>
</reference>
<dbReference type="AlphaFoldDB" id="A0A9D1W1N6"/>
<evidence type="ECO:0000313" key="2">
    <source>
        <dbReference type="Proteomes" id="UP000886847"/>
    </source>
</evidence>
<comment type="caution">
    <text evidence="1">The sequence shown here is derived from an EMBL/GenBank/DDBJ whole genome shotgun (WGS) entry which is preliminary data.</text>
</comment>
<reference evidence="1" key="1">
    <citation type="journal article" date="2021" name="PeerJ">
        <title>Extensive microbial diversity within the chicken gut microbiome revealed by metagenomics and culture.</title>
        <authorList>
            <person name="Gilroy R."/>
            <person name="Ravi A."/>
            <person name="Getino M."/>
            <person name="Pursley I."/>
            <person name="Horton D.L."/>
            <person name="Alikhan N.F."/>
            <person name="Baker D."/>
            <person name="Gharbi K."/>
            <person name="Hall N."/>
            <person name="Watson M."/>
            <person name="Adriaenssens E.M."/>
            <person name="Foster-Nyarko E."/>
            <person name="Jarju S."/>
            <person name="Secka A."/>
            <person name="Antonio M."/>
            <person name="Oren A."/>
            <person name="Chaudhuri R.R."/>
            <person name="La Ragione R."/>
            <person name="Hildebrand F."/>
            <person name="Pallen M.J."/>
        </authorList>
    </citation>
    <scope>NUCLEOTIDE SEQUENCE</scope>
    <source>
        <strain evidence="1">2189</strain>
    </source>
</reference>
<sequence length="106" mass="12003">MQTYIFRRPTFGGRFLCPFLLCSLAQPHTGGRFAPLALRAAEFFCSLSLQGGRIFTYYSTSAAERQSYLAAKFVSPQNAPFRTQNASYFFTEGGAFYTERTGEKYF</sequence>
<name>A0A9D1W1N6_9FIRM</name>
<evidence type="ECO:0000313" key="1">
    <source>
        <dbReference type="EMBL" id="HIX51035.1"/>
    </source>
</evidence>
<dbReference type="EMBL" id="DXEW01000034">
    <property type="protein sequence ID" value="HIX51035.1"/>
    <property type="molecule type" value="Genomic_DNA"/>
</dbReference>
<dbReference type="Proteomes" id="UP000886847">
    <property type="component" value="Unassembled WGS sequence"/>
</dbReference>
<gene>
    <name evidence="1" type="ORF">H9851_07145</name>
</gene>
<protein>
    <submittedName>
        <fullName evidence="1">Uncharacterized protein</fullName>
    </submittedName>
</protein>
<proteinExistence type="predicted"/>
<accession>A0A9D1W1N6</accession>
<organism evidence="1 2">
    <name type="scientific">Candidatus Borkfalkia faecavium</name>
    <dbReference type="NCBI Taxonomy" id="2838508"/>
    <lineage>
        <taxon>Bacteria</taxon>
        <taxon>Bacillati</taxon>
        <taxon>Bacillota</taxon>
        <taxon>Clostridia</taxon>
        <taxon>Christensenellales</taxon>
        <taxon>Christensenellaceae</taxon>
        <taxon>Candidatus Borkfalkia</taxon>
    </lineage>
</organism>